<evidence type="ECO:0000256" key="4">
    <source>
        <dbReference type="PROSITE-ProRule" id="PRU00339"/>
    </source>
</evidence>
<dbReference type="InterPro" id="IPR003594">
    <property type="entry name" value="HATPase_dom"/>
</dbReference>
<dbReference type="Proteomes" id="UP000240708">
    <property type="component" value="Unassembled WGS sequence"/>
</dbReference>
<dbReference type="InterPro" id="IPR011990">
    <property type="entry name" value="TPR-like_helical_dom_sf"/>
</dbReference>
<feature type="repeat" description="TPR" evidence="4">
    <location>
        <begin position="207"/>
        <end position="240"/>
    </location>
</feature>
<dbReference type="InterPro" id="IPR004358">
    <property type="entry name" value="Sig_transdc_His_kin-like_C"/>
</dbReference>
<evidence type="ECO:0000313" key="8">
    <source>
        <dbReference type="Proteomes" id="UP000240708"/>
    </source>
</evidence>
<dbReference type="PANTHER" id="PTHR10098">
    <property type="entry name" value="RAPSYN-RELATED"/>
    <property type="match status" value="1"/>
</dbReference>
<feature type="repeat" description="TPR" evidence="4">
    <location>
        <begin position="287"/>
        <end position="320"/>
    </location>
</feature>
<dbReference type="SMART" id="SM00028">
    <property type="entry name" value="TPR"/>
    <property type="match status" value="7"/>
</dbReference>
<dbReference type="PROSITE" id="PS50293">
    <property type="entry name" value="TPR_REGION"/>
    <property type="match status" value="1"/>
</dbReference>
<evidence type="ECO:0000256" key="5">
    <source>
        <dbReference type="SAM" id="Phobius"/>
    </source>
</evidence>
<feature type="repeat" description="TPR" evidence="4">
    <location>
        <begin position="247"/>
        <end position="280"/>
    </location>
</feature>
<feature type="repeat" description="TPR" evidence="4">
    <location>
        <begin position="127"/>
        <end position="160"/>
    </location>
</feature>
<dbReference type="Pfam" id="PF13374">
    <property type="entry name" value="TPR_10"/>
    <property type="match status" value="1"/>
</dbReference>
<keyword evidence="8" id="KW-1185">Reference proteome</keyword>
<dbReference type="OrthoDB" id="1269247at2"/>
<evidence type="ECO:0000256" key="3">
    <source>
        <dbReference type="ARBA" id="ARBA00022553"/>
    </source>
</evidence>
<dbReference type="RefSeq" id="WP_106565377.1">
    <property type="nucleotide sequence ID" value="NZ_PYGF01000001.1"/>
</dbReference>
<dbReference type="InterPro" id="IPR036890">
    <property type="entry name" value="HATPase_C_sf"/>
</dbReference>
<name>A0A2P8ECW2_9BACT</name>
<proteinExistence type="predicted"/>
<dbReference type="PROSITE" id="PS50005">
    <property type="entry name" value="TPR"/>
    <property type="match status" value="4"/>
</dbReference>
<keyword evidence="5" id="KW-0812">Transmembrane</keyword>
<dbReference type="InterPro" id="IPR036097">
    <property type="entry name" value="HisK_dim/P_sf"/>
</dbReference>
<organism evidence="7 8">
    <name type="scientific">Cecembia rubra</name>
    <dbReference type="NCBI Taxonomy" id="1485585"/>
    <lineage>
        <taxon>Bacteria</taxon>
        <taxon>Pseudomonadati</taxon>
        <taxon>Bacteroidota</taxon>
        <taxon>Cytophagia</taxon>
        <taxon>Cytophagales</taxon>
        <taxon>Cyclobacteriaceae</taxon>
        <taxon>Cecembia</taxon>
    </lineage>
</organism>
<keyword evidence="3" id="KW-0597">Phosphoprotein</keyword>
<dbReference type="Gene3D" id="1.10.287.130">
    <property type="match status" value="1"/>
</dbReference>
<keyword evidence="5" id="KW-0472">Membrane</keyword>
<dbReference type="InterPro" id="IPR019734">
    <property type="entry name" value="TPR_rpt"/>
</dbReference>
<dbReference type="CDD" id="cd00082">
    <property type="entry name" value="HisKA"/>
    <property type="match status" value="1"/>
</dbReference>
<dbReference type="Gene3D" id="1.25.40.10">
    <property type="entry name" value="Tetratricopeptide repeat domain"/>
    <property type="match status" value="3"/>
</dbReference>
<keyword evidence="4" id="KW-0802">TPR repeat</keyword>
<evidence type="ECO:0000313" key="7">
    <source>
        <dbReference type="EMBL" id="PSL07267.1"/>
    </source>
</evidence>
<feature type="transmembrane region" description="Helical" evidence="5">
    <location>
        <begin position="449"/>
        <end position="468"/>
    </location>
</feature>
<dbReference type="SUPFAM" id="SSF55874">
    <property type="entry name" value="ATPase domain of HSP90 chaperone/DNA topoisomerase II/histidine kinase"/>
    <property type="match status" value="1"/>
</dbReference>
<reference evidence="7 8" key="1">
    <citation type="submission" date="2018-03" db="EMBL/GenBank/DDBJ databases">
        <title>Genomic Encyclopedia of Archaeal and Bacterial Type Strains, Phase II (KMG-II): from individual species to whole genera.</title>
        <authorList>
            <person name="Goeker M."/>
        </authorList>
    </citation>
    <scope>NUCLEOTIDE SEQUENCE [LARGE SCALE GENOMIC DNA]</scope>
    <source>
        <strain evidence="7 8">DSM 28057</strain>
    </source>
</reference>
<gene>
    <name evidence="7" type="ORF">CLV48_101197</name>
</gene>
<dbReference type="Gene3D" id="3.30.565.10">
    <property type="entry name" value="Histidine kinase-like ATPase, C-terminal domain"/>
    <property type="match status" value="1"/>
</dbReference>
<sequence length="716" mass="81771">MPGKAFLLFIFCINISAQLIVKGQTDSLFNVLDVLQNQRPKNLEKIAQLQFEIAMTYYQERDFQRSLLYHKVASENFLLVNKLEKYGECLHNLGNIAYYLGNSEEAIQYYRASIVEREKLMDHKGLASGYNNLANVYNRLGEYQQALEFYEKSLEIKEKIGDQKGTASTLKNIASIHYFRDNYVAALETNLKALRISESLHDSLGISFVYNNIALIYEKQDKWDEALSYYMQSLAIKEKTEDSQGMATTLNNIGSLYQRKKEFDKAIEALEKSLNISEKIGEKEGISAAINNLASIYEDLGQTEKAMKLFLQSQRIDEEIGNKRGMLLSITSLSQIQYVLKNYKESIKLAKEGIDLAKQLDSKAELRDLNGLLSKNFEALGDYRAALHHNQLFQEYADSVFNQEIERKTARIEAEYEYDKKLAIIQAEQKALELENEKELQRQNFQKRLLLLALFGIILIAGILYQNYRKQKKAKQLLEIKTQELEKANQVKAKLFSIIGHDLRGPLASLFMLLGLYRQNRLDDNEFKGLVPELYKNVGAIMETLNNLLRWSISQMNMVKSVPVPTSLSEKVIEIESFNSTLLRQKNLNFRNQIPIGTLVLVDPNHLDLILRNLLSNAIKYSKINGTITLKSLEKDGMIIISVKDEGIGMNQQEADQLFQSDLVKSKRGTSGEQGTGLGLNLTQLYIEENGGKIWVESEQNKGSVFYFSLPAFIED</sequence>
<comment type="caution">
    <text evidence="7">The sequence shown here is derived from an EMBL/GenBank/DDBJ whole genome shotgun (WGS) entry which is preliminary data.</text>
</comment>
<dbReference type="Pfam" id="PF02518">
    <property type="entry name" value="HATPase_c"/>
    <property type="match status" value="1"/>
</dbReference>
<dbReference type="PROSITE" id="PS50109">
    <property type="entry name" value="HIS_KIN"/>
    <property type="match status" value="1"/>
</dbReference>
<comment type="catalytic activity">
    <reaction evidence="1">
        <text>ATP + protein L-histidine = ADP + protein N-phospho-L-histidine.</text>
        <dbReference type="EC" id="2.7.13.3"/>
    </reaction>
</comment>
<dbReference type="SUPFAM" id="SSF47384">
    <property type="entry name" value="Homodimeric domain of signal transducing histidine kinase"/>
    <property type="match status" value="1"/>
</dbReference>
<dbReference type="Pfam" id="PF13424">
    <property type="entry name" value="TPR_12"/>
    <property type="match status" value="2"/>
</dbReference>
<dbReference type="InterPro" id="IPR005467">
    <property type="entry name" value="His_kinase_dom"/>
</dbReference>
<dbReference type="AlphaFoldDB" id="A0A2P8ECW2"/>
<dbReference type="Pfam" id="PF13181">
    <property type="entry name" value="TPR_8"/>
    <property type="match status" value="1"/>
</dbReference>
<dbReference type="SMART" id="SM00387">
    <property type="entry name" value="HATPase_c"/>
    <property type="match status" value="1"/>
</dbReference>
<accession>A0A2P8ECW2</accession>
<evidence type="ECO:0000256" key="2">
    <source>
        <dbReference type="ARBA" id="ARBA00012438"/>
    </source>
</evidence>
<dbReference type="SUPFAM" id="SSF48452">
    <property type="entry name" value="TPR-like"/>
    <property type="match status" value="2"/>
</dbReference>
<dbReference type="GO" id="GO:0000155">
    <property type="term" value="F:phosphorelay sensor kinase activity"/>
    <property type="evidence" value="ECO:0007669"/>
    <property type="project" value="InterPro"/>
</dbReference>
<dbReference type="PRINTS" id="PR00344">
    <property type="entry name" value="BCTRLSENSOR"/>
</dbReference>
<evidence type="ECO:0000259" key="6">
    <source>
        <dbReference type="PROSITE" id="PS50109"/>
    </source>
</evidence>
<dbReference type="EMBL" id="PYGF01000001">
    <property type="protein sequence ID" value="PSL07267.1"/>
    <property type="molecule type" value="Genomic_DNA"/>
</dbReference>
<protein>
    <recommendedName>
        <fullName evidence="2">histidine kinase</fullName>
        <ecNumber evidence="2">2.7.13.3</ecNumber>
    </recommendedName>
</protein>
<dbReference type="InterPro" id="IPR003661">
    <property type="entry name" value="HisK_dim/P_dom"/>
</dbReference>
<feature type="domain" description="Histidine kinase" evidence="6">
    <location>
        <begin position="498"/>
        <end position="714"/>
    </location>
</feature>
<evidence type="ECO:0000256" key="1">
    <source>
        <dbReference type="ARBA" id="ARBA00000085"/>
    </source>
</evidence>
<keyword evidence="5" id="KW-1133">Transmembrane helix</keyword>
<dbReference type="EC" id="2.7.13.3" evidence="2"/>